<organism evidence="2 3">
    <name type="scientific">Myodes glareolus</name>
    <name type="common">Bank vole</name>
    <name type="synonym">Clethrionomys glareolus</name>
    <dbReference type="NCBI Taxonomy" id="447135"/>
    <lineage>
        <taxon>Eukaryota</taxon>
        <taxon>Metazoa</taxon>
        <taxon>Chordata</taxon>
        <taxon>Craniata</taxon>
        <taxon>Vertebrata</taxon>
        <taxon>Euteleostomi</taxon>
        <taxon>Mammalia</taxon>
        <taxon>Eutheria</taxon>
        <taxon>Euarchontoglires</taxon>
        <taxon>Glires</taxon>
        <taxon>Rodentia</taxon>
        <taxon>Myomorpha</taxon>
        <taxon>Muroidea</taxon>
        <taxon>Cricetidae</taxon>
        <taxon>Arvicolinae</taxon>
        <taxon>Myodes</taxon>
    </lineage>
</organism>
<evidence type="ECO:0008006" key="4">
    <source>
        <dbReference type="Google" id="ProtNLM"/>
    </source>
</evidence>
<evidence type="ECO:0000313" key="2">
    <source>
        <dbReference type="EMBL" id="KAK7834510.1"/>
    </source>
</evidence>
<keyword evidence="1" id="KW-0732">Signal</keyword>
<gene>
    <name evidence="2" type="ORF">U0070_017696</name>
</gene>
<reference evidence="2 3" key="1">
    <citation type="journal article" date="2023" name="bioRxiv">
        <title>Conserved and derived expression patterns and positive selection on dental genes reveal complex evolutionary context of ever-growing rodent molars.</title>
        <authorList>
            <person name="Calamari Z.T."/>
            <person name="Song A."/>
            <person name="Cohen E."/>
            <person name="Akter M."/>
            <person name="Roy R.D."/>
            <person name="Hallikas O."/>
            <person name="Christensen M.M."/>
            <person name="Li P."/>
            <person name="Marangoni P."/>
            <person name="Jernvall J."/>
            <person name="Klein O.D."/>
        </authorList>
    </citation>
    <scope>NUCLEOTIDE SEQUENCE [LARGE SCALE GENOMIC DNA]</scope>
    <source>
        <strain evidence="2">V071</strain>
    </source>
</reference>
<keyword evidence="3" id="KW-1185">Reference proteome</keyword>
<dbReference type="AlphaFoldDB" id="A0AAW0K750"/>
<proteinExistence type="predicted"/>
<comment type="caution">
    <text evidence="2">The sequence shown here is derived from an EMBL/GenBank/DDBJ whole genome shotgun (WGS) entry which is preliminary data.</text>
</comment>
<feature type="signal peptide" evidence="1">
    <location>
        <begin position="1"/>
        <end position="25"/>
    </location>
</feature>
<dbReference type="Proteomes" id="UP001488838">
    <property type="component" value="Unassembled WGS sequence"/>
</dbReference>
<name>A0AAW0K750_MYOGA</name>
<protein>
    <recommendedName>
        <fullName evidence="4">Secreted protein</fullName>
    </recommendedName>
</protein>
<evidence type="ECO:0000313" key="3">
    <source>
        <dbReference type="Proteomes" id="UP001488838"/>
    </source>
</evidence>
<evidence type="ECO:0000256" key="1">
    <source>
        <dbReference type="SAM" id="SignalP"/>
    </source>
</evidence>
<sequence>MFLHFCCYCSFFYFILNSLCSPGSVELLCSPKWPQPQGNPPSSSSQVLHLQELDLLGSASLFMVYLY</sequence>
<accession>A0AAW0K750</accession>
<feature type="chain" id="PRO_5043620398" description="Secreted protein" evidence="1">
    <location>
        <begin position="26"/>
        <end position="67"/>
    </location>
</feature>
<dbReference type="EMBL" id="JBBHLL010000004">
    <property type="protein sequence ID" value="KAK7834510.1"/>
    <property type="molecule type" value="Genomic_DNA"/>
</dbReference>